<organism evidence="1 2">
    <name type="scientific">Planctobacterium marinum</name>
    <dbReference type="NCBI Taxonomy" id="1631968"/>
    <lineage>
        <taxon>Bacteria</taxon>
        <taxon>Pseudomonadati</taxon>
        <taxon>Pseudomonadota</taxon>
        <taxon>Gammaproteobacteria</taxon>
        <taxon>Alteromonadales</taxon>
        <taxon>Alteromonadaceae</taxon>
        <taxon>Planctobacterium</taxon>
    </lineage>
</organism>
<sequence length="148" mass="16618">MSMVWQVYLAGEIHTQWRAEITGLSETLGVNAAFCSPITDHQLSDDIGQHITGAEQKAFWNDFKSARLNQARNKVLLEKSDIVVVRFGEQYRQWNSAFDAGYAVAHGKQLISWHDESLNHALKEIDAAAITVVNDVDQVVKALTYICK</sequence>
<dbReference type="AlphaFoldDB" id="A0AA48HCF9"/>
<accession>A0AA48HCF9</accession>
<evidence type="ECO:0000313" key="1">
    <source>
        <dbReference type="EMBL" id="BDX04493.1"/>
    </source>
</evidence>
<dbReference type="Proteomes" id="UP001333710">
    <property type="component" value="Chromosome"/>
</dbReference>
<evidence type="ECO:0008006" key="3">
    <source>
        <dbReference type="Google" id="ProtNLM"/>
    </source>
</evidence>
<protein>
    <recommendedName>
        <fullName evidence="3">YtoQ family protein</fullName>
    </recommendedName>
</protein>
<dbReference type="EMBL" id="AP027272">
    <property type="protein sequence ID" value="BDX04493.1"/>
    <property type="molecule type" value="Genomic_DNA"/>
</dbReference>
<dbReference type="KEGG" id="pmaw:MACH26_00140"/>
<reference evidence="1" key="1">
    <citation type="submission" date="2023-01" db="EMBL/GenBank/DDBJ databases">
        <title>Complete genome sequence of Planctobacterium marinum strain Dej080120_11.</title>
        <authorList>
            <person name="Ueki S."/>
            <person name="Maruyama F."/>
        </authorList>
    </citation>
    <scope>NUCLEOTIDE SEQUENCE</scope>
    <source>
        <strain evidence="1">Dej080120_11</strain>
    </source>
</reference>
<evidence type="ECO:0000313" key="2">
    <source>
        <dbReference type="Proteomes" id="UP001333710"/>
    </source>
</evidence>
<dbReference type="RefSeq" id="WP_338290262.1">
    <property type="nucleotide sequence ID" value="NZ_AP027272.1"/>
</dbReference>
<gene>
    <name evidence="1" type="primary">ytoQ</name>
    <name evidence="1" type="ORF">MACH26_00140</name>
</gene>
<proteinExistence type="predicted"/>
<keyword evidence="2" id="KW-1185">Reference proteome</keyword>
<dbReference type="NCBIfam" id="TIGR03646">
    <property type="entry name" value="YtoQ_fam"/>
    <property type="match status" value="1"/>
</dbReference>
<dbReference type="Gene3D" id="3.40.50.450">
    <property type="match status" value="1"/>
</dbReference>
<name>A0AA48HCF9_9ALTE</name>
<dbReference type="InterPro" id="IPR019884">
    <property type="entry name" value="YtoQ_family_protein"/>
</dbReference>
<dbReference type="Pfam" id="PF11071">
    <property type="entry name" value="Nuc_deoxyri_tr3"/>
    <property type="match status" value="1"/>
</dbReference>